<gene>
    <name evidence="2" type="ORF">CTER_2912</name>
</gene>
<sequence>MYESIKKYMKVGLIHFMAYPATMKGEGPIEETVKKIAADSYFDAIELTWIKDPQTRKNVRKMLDSSHMTVAYGGQPRLLTTGMNINDLDESKRMAAVANLKDGIDEAYEMGASGFAFLSGKYLEETKEQSYQALIKSTKELCSYARSKGSMKVALEVFDYDIDKKSIIGPVELAERFARDMTSEFDNFGLMVDLSHIPMIHETLEENLLPIKDYIIHAHMGNTVIKDPSCEAYGDTHPRFGFPDSENDVDELTAYLRILMQIGFISEERRPIVSFEVKPWGDEDPDIVVANAKRVLDLAWSRV</sequence>
<dbReference type="SUPFAM" id="SSF51658">
    <property type="entry name" value="Xylose isomerase-like"/>
    <property type="match status" value="1"/>
</dbReference>
<dbReference type="RefSeq" id="WP_004622931.1">
    <property type="nucleotide sequence ID" value="NZ_AORV01000005.1"/>
</dbReference>
<dbReference type="Gene3D" id="3.20.20.150">
    <property type="entry name" value="Divalent-metal-dependent TIM barrel enzymes"/>
    <property type="match status" value="1"/>
</dbReference>
<dbReference type="AlphaFoldDB" id="S0FPG1"/>
<dbReference type="EMBL" id="AORV01000005">
    <property type="protein sequence ID" value="EMS74125.1"/>
    <property type="molecule type" value="Genomic_DNA"/>
</dbReference>
<name>S0FPG1_RUMCE</name>
<dbReference type="Pfam" id="PF01261">
    <property type="entry name" value="AP_endonuc_2"/>
    <property type="match status" value="1"/>
</dbReference>
<dbReference type="GO" id="GO:0016853">
    <property type="term" value="F:isomerase activity"/>
    <property type="evidence" value="ECO:0007669"/>
    <property type="project" value="UniProtKB-KW"/>
</dbReference>
<evidence type="ECO:0000313" key="3">
    <source>
        <dbReference type="Proteomes" id="UP000014155"/>
    </source>
</evidence>
<protein>
    <submittedName>
        <fullName evidence="2">Xylose isomerase domain containing protein</fullName>
    </submittedName>
</protein>
<dbReference type="STRING" id="1195236.CTER_2912"/>
<reference evidence="2 3" key="1">
    <citation type="journal article" date="2013" name="Genome Announc.">
        <title>Draft Genome Sequence of the Cellulolytic, Mesophilic, Anaerobic Bacterium Clostridium termitidis Strain CT1112 (DSM 5398).</title>
        <authorList>
            <person name="Lal S."/>
            <person name="Ramachandran U."/>
            <person name="Zhang X."/>
            <person name="Munir R."/>
            <person name="Sparling R."/>
            <person name="Levin D.B."/>
        </authorList>
    </citation>
    <scope>NUCLEOTIDE SEQUENCE [LARGE SCALE GENOMIC DNA]</scope>
    <source>
        <strain evidence="2 3">CT1112</strain>
    </source>
</reference>
<dbReference type="PANTHER" id="PTHR12110:SF21">
    <property type="entry name" value="XYLOSE ISOMERASE-LIKE TIM BARREL DOMAIN-CONTAINING PROTEIN"/>
    <property type="match status" value="1"/>
</dbReference>
<dbReference type="eggNOG" id="COG1082">
    <property type="taxonomic scope" value="Bacteria"/>
</dbReference>
<feature type="domain" description="Xylose isomerase-like TIM barrel" evidence="1">
    <location>
        <begin position="37"/>
        <end position="264"/>
    </location>
</feature>
<dbReference type="PANTHER" id="PTHR12110">
    <property type="entry name" value="HYDROXYPYRUVATE ISOMERASE"/>
    <property type="match status" value="1"/>
</dbReference>
<proteinExistence type="predicted"/>
<keyword evidence="3" id="KW-1185">Reference proteome</keyword>
<dbReference type="PATRIC" id="fig|1195236.3.peg.155"/>
<dbReference type="InterPro" id="IPR013022">
    <property type="entry name" value="Xyl_isomerase-like_TIM-brl"/>
</dbReference>
<organism evidence="2 3">
    <name type="scientific">Ruminiclostridium cellobioparum subsp. termitidis CT1112</name>
    <dbReference type="NCBI Taxonomy" id="1195236"/>
    <lineage>
        <taxon>Bacteria</taxon>
        <taxon>Bacillati</taxon>
        <taxon>Bacillota</taxon>
        <taxon>Clostridia</taxon>
        <taxon>Eubacteriales</taxon>
        <taxon>Oscillospiraceae</taxon>
        <taxon>Ruminiclostridium</taxon>
    </lineage>
</organism>
<accession>S0FPG1</accession>
<dbReference type="InterPro" id="IPR050312">
    <property type="entry name" value="IolE/XylAMocC-like"/>
</dbReference>
<dbReference type="Proteomes" id="UP000014155">
    <property type="component" value="Unassembled WGS sequence"/>
</dbReference>
<evidence type="ECO:0000259" key="1">
    <source>
        <dbReference type="Pfam" id="PF01261"/>
    </source>
</evidence>
<keyword evidence="2" id="KW-0413">Isomerase</keyword>
<comment type="caution">
    <text evidence="2">The sequence shown here is derived from an EMBL/GenBank/DDBJ whole genome shotgun (WGS) entry which is preliminary data.</text>
</comment>
<evidence type="ECO:0000313" key="2">
    <source>
        <dbReference type="EMBL" id="EMS74125.1"/>
    </source>
</evidence>
<dbReference type="InterPro" id="IPR036237">
    <property type="entry name" value="Xyl_isomerase-like_sf"/>
</dbReference>